<dbReference type="EMBL" id="MCGO01000029">
    <property type="protein sequence ID" value="ORY42211.1"/>
    <property type="molecule type" value="Genomic_DNA"/>
</dbReference>
<protein>
    <submittedName>
        <fullName evidence="1">Uncharacterized protein</fullName>
    </submittedName>
</protein>
<comment type="caution">
    <text evidence="1">The sequence shown here is derived from an EMBL/GenBank/DDBJ whole genome shotgun (WGS) entry which is preliminary data.</text>
</comment>
<evidence type="ECO:0000313" key="1">
    <source>
        <dbReference type="EMBL" id="ORY42211.1"/>
    </source>
</evidence>
<accession>A0A1Y2C5A6</accession>
<dbReference type="AlphaFoldDB" id="A0A1Y2C5A6"/>
<evidence type="ECO:0000313" key="2">
    <source>
        <dbReference type="Proteomes" id="UP000193642"/>
    </source>
</evidence>
<name>A0A1Y2C5A6_9FUNG</name>
<sequence length="104" mass="11694">MSPHTLNAVNNVMLSELVDRGNVVKFMDTFKADIEALLPQFYFGKMTEASFTSRTTDFENTAKGRMILKKLDIVRPIKVGNCVSEFIQFATVCEFLAPIVVLTQ</sequence>
<reference evidence="1 2" key="1">
    <citation type="submission" date="2016-07" db="EMBL/GenBank/DDBJ databases">
        <title>Pervasive Adenine N6-methylation of Active Genes in Fungi.</title>
        <authorList>
            <consortium name="DOE Joint Genome Institute"/>
            <person name="Mondo S.J."/>
            <person name="Dannebaum R.O."/>
            <person name="Kuo R.C."/>
            <person name="Labutti K."/>
            <person name="Haridas S."/>
            <person name="Kuo A."/>
            <person name="Salamov A."/>
            <person name="Ahrendt S.R."/>
            <person name="Lipzen A."/>
            <person name="Sullivan W."/>
            <person name="Andreopoulos W.B."/>
            <person name="Clum A."/>
            <person name="Lindquist E."/>
            <person name="Daum C."/>
            <person name="Ramamoorthy G.K."/>
            <person name="Gryganskyi A."/>
            <person name="Culley D."/>
            <person name="Magnuson J.K."/>
            <person name="James T.Y."/>
            <person name="O'Malley M.A."/>
            <person name="Stajich J.E."/>
            <person name="Spatafora J.W."/>
            <person name="Visel A."/>
            <person name="Grigoriev I.V."/>
        </authorList>
    </citation>
    <scope>NUCLEOTIDE SEQUENCE [LARGE SCALE GENOMIC DNA]</scope>
    <source>
        <strain evidence="1 2">JEL800</strain>
    </source>
</reference>
<keyword evidence="2" id="KW-1185">Reference proteome</keyword>
<organism evidence="1 2">
    <name type="scientific">Rhizoclosmatium globosum</name>
    <dbReference type="NCBI Taxonomy" id="329046"/>
    <lineage>
        <taxon>Eukaryota</taxon>
        <taxon>Fungi</taxon>
        <taxon>Fungi incertae sedis</taxon>
        <taxon>Chytridiomycota</taxon>
        <taxon>Chytridiomycota incertae sedis</taxon>
        <taxon>Chytridiomycetes</taxon>
        <taxon>Chytridiales</taxon>
        <taxon>Chytriomycetaceae</taxon>
        <taxon>Rhizoclosmatium</taxon>
    </lineage>
</organism>
<proteinExistence type="predicted"/>
<gene>
    <name evidence="1" type="ORF">BCR33DRAFT_305832</name>
</gene>
<dbReference type="Proteomes" id="UP000193642">
    <property type="component" value="Unassembled WGS sequence"/>
</dbReference>